<feature type="transmembrane region" description="Helical" evidence="8">
    <location>
        <begin position="205"/>
        <end position="224"/>
    </location>
</feature>
<gene>
    <name evidence="10" type="ORF">P2G67_13585</name>
</gene>
<feature type="domain" description="ABC transmembrane type-1" evidence="9">
    <location>
        <begin position="201"/>
        <end position="409"/>
    </location>
</feature>
<keyword evidence="11" id="KW-1185">Reference proteome</keyword>
<name>A0ABT5YPV8_9PROT</name>
<keyword evidence="5 8" id="KW-0812">Transmembrane</keyword>
<reference evidence="10 11" key="1">
    <citation type="submission" date="2023-03" db="EMBL/GenBank/DDBJ databases">
        <title>Fodinicurvata sp. CAU 1616 isolated from sea sendiment.</title>
        <authorList>
            <person name="Kim W."/>
        </authorList>
    </citation>
    <scope>NUCLEOTIDE SEQUENCE [LARGE SCALE GENOMIC DNA]</scope>
    <source>
        <strain evidence="10 11">CAU 1616</strain>
    </source>
</reference>
<evidence type="ECO:0000313" key="10">
    <source>
        <dbReference type="EMBL" id="MDF2097009.1"/>
    </source>
</evidence>
<comment type="subcellular location">
    <subcellularLocation>
        <location evidence="1 8">Cell membrane</location>
        <topology evidence="1 8">Multi-pass membrane protein</topology>
    </subcellularLocation>
</comment>
<protein>
    <submittedName>
        <fullName evidence="10">ABC transporter permease</fullName>
    </submittedName>
</protein>
<dbReference type="InterPro" id="IPR000515">
    <property type="entry name" value="MetI-like"/>
</dbReference>
<feature type="transmembrane region" description="Helical" evidence="8">
    <location>
        <begin position="32"/>
        <end position="52"/>
    </location>
</feature>
<feature type="transmembrane region" description="Helical" evidence="8">
    <location>
        <begin position="345"/>
        <end position="366"/>
    </location>
</feature>
<evidence type="ECO:0000256" key="4">
    <source>
        <dbReference type="ARBA" id="ARBA00022475"/>
    </source>
</evidence>
<dbReference type="Pfam" id="PF00528">
    <property type="entry name" value="BPD_transp_1"/>
    <property type="match status" value="1"/>
</dbReference>
<proteinExistence type="inferred from homology"/>
<keyword evidence="6 8" id="KW-1133">Transmembrane helix</keyword>
<keyword evidence="7 8" id="KW-0472">Membrane</keyword>
<sequence length="421" mass="46351">MSTTLTEGAAPVLDASLKRRLRRTTRRHRLRAFALTMPLLAFIVVFFALPLVDMMARSFYDPKVADSLPETMRVLDTWDFEGLPPEAAYASVAGELLDLNEAGTLGSLALQLNHEIAGARTILLRTANELDGDDAAADGSFQDRLISIHPQWGEQEFWSTLKIMGEAFTLRHYLGAFDHRYDAMGEIVARPEYEQIHLMLFGRTLWASALIVLLTLLLGFPIAYHIANSPPHVGNLLLILVLLPFWTALLVRTAAWIVLLQQQGVLNDLLVALGLISDDGRLRMMHNMTGTIVAMTHIMLPFMVLPLYSVMKSIPPVHMRAAASLGAPPFLAFVRVYLPQTKPGIGAGCILVFILCIGYYITPALVGGRTGQFISSFVAYHIQQSLNWGLAAALSGVILVAVLLLYLLYSRVFGGDSIRLG</sequence>
<dbReference type="CDD" id="cd06261">
    <property type="entry name" value="TM_PBP2"/>
    <property type="match status" value="1"/>
</dbReference>
<dbReference type="SUPFAM" id="SSF161098">
    <property type="entry name" value="MetI-like"/>
    <property type="match status" value="1"/>
</dbReference>
<keyword evidence="3 8" id="KW-0813">Transport</keyword>
<evidence type="ECO:0000256" key="2">
    <source>
        <dbReference type="ARBA" id="ARBA00007069"/>
    </source>
</evidence>
<evidence type="ECO:0000256" key="5">
    <source>
        <dbReference type="ARBA" id="ARBA00022692"/>
    </source>
</evidence>
<dbReference type="PROSITE" id="PS50928">
    <property type="entry name" value="ABC_TM1"/>
    <property type="match status" value="1"/>
</dbReference>
<organism evidence="10 11">
    <name type="scientific">Aquibaculum arenosum</name>
    <dbReference type="NCBI Taxonomy" id="3032591"/>
    <lineage>
        <taxon>Bacteria</taxon>
        <taxon>Pseudomonadati</taxon>
        <taxon>Pseudomonadota</taxon>
        <taxon>Alphaproteobacteria</taxon>
        <taxon>Rhodospirillales</taxon>
        <taxon>Rhodovibrionaceae</taxon>
        <taxon>Aquibaculum</taxon>
    </lineage>
</organism>
<feature type="transmembrane region" description="Helical" evidence="8">
    <location>
        <begin position="386"/>
        <end position="409"/>
    </location>
</feature>
<evidence type="ECO:0000256" key="3">
    <source>
        <dbReference type="ARBA" id="ARBA00022448"/>
    </source>
</evidence>
<dbReference type="PANTHER" id="PTHR42929">
    <property type="entry name" value="INNER MEMBRANE ABC TRANSPORTER PERMEASE PROTEIN YDCU-RELATED-RELATED"/>
    <property type="match status" value="1"/>
</dbReference>
<evidence type="ECO:0000256" key="7">
    <source>
        <dbReference type="ARBA" id="ARBA00023136"/>
    </source>
</evidence>
<evidence type="ECO:0000313" key="11">
    <source>
        <dbReference type="Proteomes" id="UP001215503"/>
    </source>
</evidence>
<evidence type="ECO:0000256" key="8">
    <source>
        <dbReference type="RuleBase" id="RU363032"/>
    </source>
</evidence>
<dbReference type="PANTHER" id="PTHR42929:SF5">
    <property type="entry name" value="ABC TRANSPORTER PERMEASE PROTEIN"/>
    <property type="match status" value="1"/>
</dbReference>
<dbReference type="Gene3D" id="1.10.3720.10">
    <property type="entry name" value="MetI-like"/>
    <property type="match status" value="1"/>
</dbReference>
<evidence type="ECO:0000256" key="6">
    <source>
        <dbReference type="ARBA" id="ARBA00022989"/>
    </source>
</evidence>
<accession>A0ABT5YPV8</accession>
<feature type="transmembrane region" description="Helical" evidence="8">
    <location>
        <begin position="291"/>
        <end position="311"/>
    </location>
</feature>
<evidence type="ECO:0000259" key="9">
    <source>
        <dbReference type="PROSITE" id="PS50928"/>
    </source>
</evidence>
<feature type="transmembrane region" description="Helical" evidence="8">
    <location>
        <begin position="236"/>
        <end position="260"/>
    </location>
</feature>
<comment type="similarity">
    <text evidence="2">Belongs to the binding-protein-dependent transport system permease family. CysTW subfamily.</text>
</comment>
<evidence type="ECO:0000256" key="1">
    <source>
        <dbReference type="ARBA" id="ARBA00004651"/>
    </source>
</evidence>
<dbReference type="InterPro" id="IPR035906">
    <property type="entry name" value="MetI-like_sf"/>
</dbReference>
<comment type="caution">
    <text evidence="10">The sequence shown here is derived from an EMBL/GenBank/DDBJ whole genome shotgun (WGS) entry which is preliminary data.</text>
</comment>
<dbReference type="Proteomes" id="UP001215503">
    <property type="component" value="Unassembled WGS sequence"/>
</dbReference>
<dbReference type="RefSeq" id="WP_275823778.1">
    <property type="nucleotide sequence ID" value="NZ_JARHUD010000008.1"/>
</dbReference>
<dbReference type="EMBL" id="JARHUD010000008">
    <property type="protein sequence ID" value="MDF2097009.1"/>
    <property type="molecule type" value="Genomic_DNA"/>
</dbReference>
<keyword evidence="4" id="KW-1003">Cell membrane</keyword>